<dbReference type="Pfam" id="PF00704">
    <property type="entry name" value="Glyco_hydro_18"/>
    <property type="match status" value="1"/>
</dbReference>
<dbReference type="OrthoDB" id="73875at2759"/>
<dbReference type="EMBL" id="KQ474082">
    <property type="protein sequence ID" value="KPV73520.1"/>
    <property type="molecule type" value="Genomic_DNA"/>
</dbReference>
<keyword evidence="2" id="KW-0378">Hydrolase</keyword>
<accession>A0A0P9FCT4</accession>
<proteinExistence type="predicted"/>
<dbReference type="Gene3D" id="3.20.20.80">
    <property type="entry name" value="Glycosidases"/>
    <property type="match status" value="1"/>
</dbReference>
<dbReference type="SUPFAM" id="SSF51445">
    <property type="entry name" value="(Trans)glycosidases"/>
    <property type="match status" value="1"/>
</dbReference>
<dbReference type="OMA" id="QILNWIN"/>
<dbReference type="InterPro" id="IPR001223">
    <property type="entry name" value="Glyco_hydro18_cat"/>
</dbReference>
<keyword evidence="3" id="KW-1185">Reference proteome</keyword>
<dbReference type="GO" id="GO:0005576">
    <property type="term" value="C:extracellular region"/>
    <property type="evidence" value="ECO:0007669"/>
    <property type="project" value="TreeGrafter"/>
</dbReference>
<dbReference type="InterPro" id="IPR017853">
    <property type="entry name" value="GH"/>
</dbReference>
<evidence type="ECO:0000313" key="2">
    <source>
        <dbReference type="EMBL" id="KPV73520.1"/>
    </source>
</evidence>
<dbReference type="InterPro" id="IPR011583">
    <property type="entry name" value="Chitinase_II/V-like_cat"/>
</dbReference>
<gene>
    <name evidence="2" type="ORF">RHOBADRAFT_2580</name>
</gene>
<evidence type="ECO:0000313" key="3">
    <source>
        <dbReference type="Proteomes" id="UP000053890"/>
    </source>
</evidence>
<dbReference type="STRING" id="578459.A0A0P9FCT4"/>
<dbReference type="RefSeq" id="XP_018269569.1">
    <property type="nucleotide sequence ID" value="XM_018412714.1"/>
</dbReference>
<dbReference type="Proteomes" id="UP000053890">
    <property type="component" value="Unassembled WGS sequence"/>
</dbReference>
<dbReference type="SMART" id="SM00636">
    <property type="entry name" value="Glyco_18"/>
    <property type="match status" value="1"/>
</dbReference>
<protein>
    <submittedName>
        <fullName evidence="2">Glycoside hydrolase family 18 protein</fullName>
    </submittedName>
</protein>
<sequence length="164" mass="17610">MLTIGGWSGSVYFSDLVSTSKKRAAFANTIKTWMRVYGFKGVDLDWEFIGRQGAGNNIVSPSDSANYLTFLAKLRSTLGTDLYISAAVPAAGITGPSATILSDVSKFAAHFDWIQLMTYDYYGAWSSTTGANSPLYTCDAGSDSIDATVKRWVAAGFPACQIVL</sequence>
<name>A0A0P9FCT4_RHOGW</name>
<dbReference type="GO" id="GO:0005975">
    <property type="term" value="P:carbohydrate metabolic process"/>
    <property type="evidence" value="ECO:0007669"/>
    <property type="project" value="InterPro"/>
</dbReference>
<dbReference type="PANTHER" id="PTHR11177">
    <property type="entry name" value="CHITINASE"/>
    <property type="match status" value="1"/>
</dbReference>
<dbReference type="GO" id="GO:0008061">
    <property type="term" value="F:chitin binding"/>
    <property type="evidence" value="ECO:0007669"/>
    <property type="project" value="InterPro"/>
</dbReference>
<dbReference type="PANTHER" id="PTHR11177:SF392">
    <property type="entry name" value="HAP41P"/>
    <property type="match status" value="1"/>
</dbReference>
<dbReference type="PROSITE" id="PS51910">
    <property type="entry name" value="GH18_2"/>
    <property type="match status" value="1"/>
</dbReference>
<dbReference type="GO" id="GO:0006032">
    <property type="term" value="P:chitin catabolic process"/>
    <property type="evidence" value="ECO:0007669"/>
    <property type="project" value="TreeGrafter"/>
</dbReference>
<feature type="non-terminal residue" evidence="2">
    <location>
        <position position="164"/>
    </location>
</feature>
<dbReference type="InterPro" id="IPR050314">
    <property type="entry name" value="Glycosyl_Hydrlase_18"/>
</dbReference>
<dbReference type="AlphaFoldDB" id="A0A0P9FCT4"/>
<dbReference type="GeneID" id="28973163"/>
<reference evidence="2 3" key="1">
    <citation type="journal article" date="2015" name="Front. Microbiol.">
        <title>Genome sequence of the plant growth promoting endophytic yeast Rhodotorula graminis WP1.</title>
        <authorList>
            <person name="Firrincieli A."/>
            <person name="Otillar R."/>
            <person name="Salamov A."/>
            <person name="Schmutz J."/>
            <person name="Khan Z."/>
            <person name="Redman R.S."/>
            <person name="Fleck N.D."/>
            <person name="Lindquist E."/>
            <person name="Grigoriev I.V."/>
            <person name="Doty S.L."/>
        </authorList>
    </citation>
    <scope>NUCLEOTIDE SEQUENCE [LARGE SCALE GENOMIC DNA]</scope>
    <source>
        <strain evidence="2 3">WP1</strain>
    </source>
</reference>
<dbReference type="GO" id="GO:0004568">
    <property type="term" value="F:chitinase activity"/>
    <property type="evidence" value="ECO:0007669"/>
    <property type="project" value="TreeGrafter"/>
</dbReference>
<organism evidence="2 3">
    <name type="scientific">Rhodotorula graminis (strain WP1)</name>
    <dbReference type="NCBI Taxonomy" id="578459"/>
    <lineage>
        <taxon>Eukaryota</taxon>
        <taxon>Fungi</taxon>
        <taxon>Dikarya</taxon>
        <taxon>Basidiomycota</taxon>
        <taxon>Pucciniomycotina</taxon>
        <taxon>Microbotryomycetes</taxon>
        <taxon>Sporidiobolales</taxon>
        <taxon>Sporidiobolaceae</taxon>
        <taxon>Rhodotorula</taxon>
    </lineage>
</organism>
<evidence type="ECO:0000259" key="1">
    <source>
        <dbReference type="PROSITE" id="PS51910"/>
    </source>
</evidence>
<feature type="domain" description="GH18" evidence="1">
    <location>
        <begin position="1"/>
        <end position="164"/>
    </location>
</feature>